<reference evidence="3" key="1">
    <citation type="submission" date="2021-04" db="EMBL/GenBank/DDBJ databases">
        <authorList>
            <consortium name="Wellcome Sanger Institute Data Sharing"/>
        </authorList>
    </citation>
    <scope>NUCLEOTIDE SEQUENCE [LARGE SCALE GENOMIC DNA]</scope>
</reference>
<feature type="compositionally biased region" description="Low complexity" evidence="1">
    <location>
        <begin position="368"/>
        <end position="390"/>
    </location>
</feature>
<organism evidence="3 4">
    <name type="scientific">Sparus aurata</name>
    <name type="common">Gilthead sea bream</name>
    <dbReference type="NCBI Taxonomy" id="8175"/>
    <lineage>
        <taxon>Eukaryota</taxon>
        <taxon>Metazoa</taxon>
        <taxon>Chordata</taxon>
        <taxon>Craniata</taxon>
        <taxon>Vertebrata</taxon>
        <taxon>Euteleostomi</taxon>
        <taxon>Actinopterygii</taxon>
        <taxon>Neopterygii</taxon>
        <taxon>Teleostei</taxon>
        <taxon>Neoteleostei</taxon>
        <taxon>Acanthomorphata</taxon>
        <taxon>Eupercaria</taxon>
        <taxon>Spariformes</taxon>
        <taxon>Sparidae</taxon>
        <taxon>Sparus</taxon>
    </lineage>
</organism>
<feature type="region of interest" description="Disordered" evidence="1">
    <location>
        <begin position="286"/>
        <end position="322"/>
    </location>
</feature>
<name>A0A671VV53_SPAAU</name>
<dbReference type="SMART" id="SM00320">
    <property type="entry name" value="WD40"/>
    <property type="match status" value="7"/>
</dbReference>
<dbReference type="OMA" id="NHRCWWQ"/>
<feature type="domain" description="C2H2-type" evidence="2">
    <location>
        <begin position="1382"/>
        <end position="1405"/>
    </location>
</feature>
<dbReference type="Proteomes" id="UP000472265">
    <property type="component" value="Chromosome 22"/>
</dbReference>
<keyword evidence="4" id="KW-1185">Reference proteome</keyword>
<protein>
    <recommendedName>
        <fullName evidence="2">C2H2-type domain-containing protein</fullName>
    </recommendedName>
</protein>
<dbReference type="InterPro" id="IPR042622">
    <property type="entry name" value="Znf106"/>
</dbReference>
<evidence type="ECO:0000313" key="3">
    <source>
        <dbReference type="Ensembl" id="ENSSAUP00010030179.1"/>
    </source>
</evidence>
<dbReference type="Ensembl" id="ENSSAUT00010031805.1">
    <property type="protein sequence ID" value="ENSSAUP00010030179.1"/>
    <property type="gene ID" value="ENSSAUG00010012927.1"/>
</dbReference>
<reference evidence="3" key="3">
    <citation type="submission" date="2025-09" db="UniProtKB">
        <authorList>
            <consortium name="Ensembl"/>
        </authorList>
    </citation>
    <scope>IDENTIFICATION</scope>
</reference>
<dbReference type="PROSITE" id="PS00028">
    <property type="entry name" value="ZINC_FINGER_C2H2_1"/>
    <property type="match status" value="1"/>
</dbReference>
<feature type="compositionally biased region" description="Basic and acidic residues" evidence="1">
    <location>
        <begin position="414"/>
        <end position="423"/>
    </location>
</feature>
<feature type="region of interest" description="Disordered" evidence="1">
    <location>
        <begin position="818"/>
        <end position="867"/>
    </location>
</feature>
<feature type="region of interest" description="Disordered" evidence="1">
    <location>
        <begin position="629"/>
        <end position="663"/>
    </location>
</feature>
<dbReference type="GO" id="GO:0005829">
    <property type="term" value="C:cytosol"/>
    <property type="evidence" value="ECO:0007669"/>
    <property type="project" value="TreeGrafter"/>
</dbReference>
<dbReference type="InterPro" id="IPR036322">
    <property type="entry name" value="WD40_repeat_dom_sf"/>
</dbReference>
<feature type="compositionally biased region" description="Basic and acidic residues" evidence="1">
    <location>
        <begin position="697"/>
        <end position="707"/>
    </location>
</feature>
<feature type="compositionally biased region" description="Polar residues" evidence="1">
    <location>
        <begin position="1028"/>
        <end position="1042"/>
    </location>
</feature>
<dbReference type="GO" id="GO:0017124">
    <property type="term" value="F:SH3 domain binding"/>
    <property type="evidence" value="ECO:0007669"/>
    <property type="project" value="TreeGrafter"/>
</dbReference>
<dbReference type="PANTHER" id="PTHR14435">
    <property type="entry name" value="ZINC FINGER PROTEIN 106"/>
    <property type="match status" value="1"/>
</dbReference>
<dbReference type="GO" id="GO:0008286">
    <property type="term" value="P:insulin receptor signaling pathway"/>
    <property type="evidence" value="ECO:0007669"/>
    <property type="project" value="TreeGrafter"/>
</dbReference>
<sequence length="1450" mass="160165">MCAVIICSCFNCSEMAELQTPHEKMAQTPVKKNNNNKNNNHNKSKSSQKVKNVYCDLCRRSYLKHEAQEHMHGMLHHRELETVLGKNLFHECQACKESSMGLKQYAQHISTAQHKARLKSLMSKNLKPPTLKRILGTEALDQILERNKILKFQERKEMRKKKKKLKQLAGQKQVEMQQGAAGRKKGGPKGVTLQKSKQVKSRLLTQVQETHQEGSNNGVAQNKENKVSSLQRPPHQREQTRQFKPDRTAYFSREPAGRDGHHPCGHHNCVQDQFTQSTRQMRYDGNFSGNSQCSKVRTENSQTDRNIKRQHNTQGGATNMPEQTTRPAFRQQHHYKNQYYSAADFTSDQLPQNGAIIFHPDQKESTGPSQAEQEASAQPASSNKPANAAPIRDVDVSEMLRQIRRALGVREPCRADREARRQNTEAAVRSADPAEATKEQPAGVFHKNSPIPSAGTTSAQSSLVSSPAPASHSGVHPSSYAPANSKQTVRMTQGTNQYCEESSVVVSASNGPSNSRERESREALDSQTSLTRCLRTTASSESNQNTTHKVRIAHETGKIPKPNLNKLLSSSGAKSKLSWREVHEEMRRKKQERIKGIPRFGIKLANPSSDQEISTQVEDFPLSEGFHWESLPGSASGAHLTQLPPPAAQDTTAHEPHTAAPSDSHIQEAVEQLGAAQEGRNSQTFKVVSVKMETHLDEDGDLGDHSSAKKRKSKVVTHGGVPNNEPGGKKKKTKSKKDHNQMDQLLAVSLREEELSHSLQDLDRSLIQARNALQAAYTEVQRLLLLRQQCTAEVNSLRARRIEILQGMQELTVAERATNSSAGTAADMQPRLSPLPSFSAFPSSSSQHSSSTNPASSISQPHPAPLALPTIPVKQERQTVSCNPDTPQVPVNQPVTLFPHDLLPSLLLTSSHLAAPTTPVTSLKQLKTISSLSASPSPDSSVRQQEQVTRERWKDSVTNVRLARDKADSDSEEEMGGNLGPTTEKPTLVPVSEAQNDSAGNESDDSVEMMEPSNLEIIDIDESDNEETVSSVPVQQEPPQKSVSVEFSAVSTQTFQQNEDERKVQPTLVPVKDASGPPESFEGAEEEEPFLGAFENHTGPVHGLQVHEGLLYTCSGDNTARAYSLMSRECQAVFTGHTNKVNCLLVSSLPNLPARLFTGSSDQTIRCHSIKSKKCLQQMSLSDRVLCLHVAWNILFAGLANGSVASYDLKTLRQLDILECHGPRGVSCLGTAQEGARRVLLVGSYDSTISVRDAKSGLLLRSLEGHTKTVLCMKVVNDLVFSGSSDTSVHAHNIHTGELVRIYKGHSHAVTSIVILGKVMVTACLDKLVRVYELQSHDRLQVYGGHSDMVMCMAVHKSVIYTGCYDGSVQAVKLNLMKNHRCWWQNCSLIFGLADHLLQHLVRDHSNPNLEMVKCRWRGCSALFAQKQSVRQELPEHMQSHVEKDSKVQP</sequence>
<feature type="compositionally biased region" description="Polar residues" evidence="1">
    <location>
        <begin position="287"/>
        <end position="304"/>
    </location>
</feature>
<feature type="region of interest" description="Disordered" evidence="1">
    <location>
        <begin position="697"/>
        <end position="739"/>
    </location>
</feature>
<dbReference type="PANTHER" id="PTHR14435:SF2">
    <property type="entry name" value="ZINC FINGER PROTEIN 106"/>
    <property type="match status" value="1"/>
</dbReference>
<reference evidence="3" key="2">
    <citation type="submission" date="2025-08" db="UniProtKB">
        <authorList>
            <consortium name="Ensembl"/>
        </authorList>
    </citation>
    <scope>IDENTIFICATION</scope>
</reference>
<feature type="compositionally biased region" description="Low complexity" evidence="1">
    <location>
        <begin position="930"/>
        <end position="941"/>
    </location>
</feature>
<proteinExistence type="predicted"/>
<evidence type="ECO:0000313" key="4">
    <source>
        <dbReference type="Proteomes" id="UP000472265"/>
    </source>
</evidence>
<feature type="region of interest" description="Disordered" evidence="1">
    <location>
        <begin position="210"/>
        <end position="246"/>
    </location>
</feature>
<feature type="region of interest" description="Disordered" evidence="1">
    <location>
        <begin position="502"/>
        <end position="548"/>
    </location>
</feature>
<dbReference type="Pfam" id="PF00400">
    <property type="entry name" value="WD40"/>
    <property type="match status" value="3"/>
</dbReference>
<dbReference type="SMART" id="SM00355">
    <property type="entry name" value="ZnF_C2H2"/>
    <property type="match status" value="4"/>
</dbReference>
<evidence type="ECO:0000259" key="2">
    <source>
        <dbReference type="PROSITE" id="PS00028"/>
    </source>
</evidence>
<feature type="compositionally biased region" description="Polar residues" evidence="1">
    <location>
        <begin position="525"/>
        <end position="547"/>
    </location>
</feature>
<dbReference type="Gene3D" id="2.130.10.10">
    <property type="entry name" value="YVTN repeat-like/Quinoprotein amine dehydrogenase"/>
    <property type="match status" value="3"/>
</dbReference>
<gene>
    <name evidence="3" type="primary">znf106b</name>
</gene>
<feature type="region of interest" description="Disordered" evidence="1">
    <location>
        <begin position="155"/>
        <end position="198"/>
    </location>
</feature>
<feature type="compositionally biased region" description="Low complexity" evidence="1">
    <location>
        <begin position="830"/>
        <end position="857"/>
    </location>
</feature>
<feature type="region of interest" description="Disordered" evidence="1">
    <location>
        <begin position="23"/>
        <end position="48"/>
    </location>
</feature>
<dbReference type="FunFam" id="2.130.10.10:FF:000114">
    <property type="entry name" value="zinc finger protein 106 isoform X1"/>
    <property type="match status" value="1"/>
</dbReference>
<dbReference type="InParanoid" id="A0A671VV53"/>
<feature type="compositionally biased region" description="Low complexity" evidence="1">
    <location>
        <begin position="30"/>
        <end position="39"/>
    </location>
</feature>
<feature type="region of interest" description="Disordered" evidence="1">
    <location>
        <begin position="1023"/>
        <end position="1042"/>
    </location>
</feature>
<feature type="compositionally biased region" description="Polar residues" evidence="1">
    <location>
        <begin position="502"/>
        <end position="514"/>
    </location>
</feature>
<dbReference type="GO" id="GO:0016020">
    <property type="term" value="C:membrane"/>
    <property type="evidence" value="ECO:0007669"/>
    <property type="project" value="TreeGrafter"/>
</dbReference>
<dbReference type="GO" id="GO:0003723">
    <property type="term" value="F:RNA binding"/>
    <property type="evidence" value="ECO:0007669"/>
    <property type="project" value="InterPro"/>
</dbReference>
<dbReference type="InterPro" id="IPR013087">
    <property type="entry name" value="Znf_C2H2_type"/>
</dbReference>
<dbReference type="GeneTree" id="ENSGT00940000157336"/>
<feature type="compositionally biased region" description="Polar residues" evidence="1">
    <location>
        <begin position="210"/>
        <end position="231"/>
    </location>
</feature>
<feature type="region of interest" description="Disordered" evidence="1">
    <location>
        <begin position="930"/>
        <end position="1009"/>
    </location>
</feature>
<feature type="compositionally biased region" description="Polar residues" evidence="1">
    <location>
        <begin position="450"/>
        <end position="465"/>
    </location>
</feature>
<dbReference type="Gene3D" id="3.30.160.60">
    <property type="entry name" value="Classic Zinc Finger"/>
    <property type="match status" value="1"/>
</dbReference>
<dbReference type="InterPro" id="IPR015943">
    <property type="entry name" value="WD40/YVTN_repeat-like_dom_sf"/>
</dbReference>
<feature type="compositionally biased region" description="Polar residues" evidence="1">
    <location>
        <begin position="312"/>
        <end position="322"/>
    </location>
</feature>
<dbReference type="SUPFAM" id="SSF50978">
    <property type="entry name" value="WD40 repeat-like"/>
    <property type="match status" value="1"/>
</dbReference>
<dbReference type="InterPro" id="IPR001680">
    <property type="entry name" value="WD40_rpt"/>
</dbReference>
<feature type="compositionally biased region" description="Basic and acidic residues" evidence="1">
    <location>
        <begin position="515"/>
        <end position="524"/>
    </location>
</feature>
<feature type="region of interest" description="Disordered" evidence="1">
    <location>
        <begin position="414"/>
        <end position="489"/>
    </location>
</feature>
<dbReference type="CDD" id="cd00200">
    <property type="entry name" value="WD40"/>
    <property type="match status" value="1"/>
</dbReference>
<feature type="compositionally biased region" description="Basic and acidic residues" evidence="1">
    <location>
        <begin position="235"/>
        <end position="246"/>
    </location>
</feature>
<accession>A0A671VV53</accession>
<feature type="region of interest" description="Disordered" evidence="1">
    <location>
        <begin position="359"/>
        <end position="393"/>
    </location>
</feature>
<evidence type="ECO:0000256" key="1">
    <source>
        <dbReference type="SAM" id="MobiDB-lite"/>
    </source>
</evidence>